<sequence>MDFPKEVTLSELIEWCEGLGVNLSHAFVLSGVPPDAEVSDIEELAQTVKVFGRVRVRGEKYHSQMQCKIVLCECRQPVSPDHTPPEIRSVRGELPWKIILLTNRDTETPQFSDKIRKLLQEEGKTMDDVRALFSKEPLHGSSPDSIIRAVGDLLEKTMRPSSDNTVFRRLRTFSGTIPTPPGEESLEHWLAQARLMVEECTGSNREKRTRIVESLKGPALDIIQAVRLNEPEATPSDYLTALENAFGTPESGEDLYFAFRSMHQQFGEKLSDFLQRLERSLRRVLHRGGISPQRMDQVRLEQLIRGSAQSDMILVHLRLRERKERPPTFLQLLNEIREEEEYEASRRKLNPTVRQVQATKETKQGKVKSIQSSNLPEGLVGPSPLASVTLEGQPCQALLDSGSRVTIVFENW</sequence>
<evidence type="ECO:0000259" key="2">
    <source>
        <dbReference type="Pfam" id="PF20846"/>
    </source>
</evidence>
<dbReference type="InterPro" id="IPR048270">
    <property type="entry name" value="PNMA_C"/>
</dbReference>
<protein>
    <submittedName>
        <fullName evidence="3">Uncharacterized protein</fullName>
    </submittedName>
</protein>
<dbReference type="PANTHER" id="PTHR23095">
    <property type="entry name" value="PARANEOPLASTIC ANTIGEN"/>
    <property type="match status" value="1"/>
</dbReference>
<organism evidence="3 4">
    <name type="scientific">Cyprinus carpio</name>
    <name type="common">Common carp</name>
    <dbReference type="NCBI Taxonomy" id="7962"/>
    <lineage>
        <taxon>Eukaryota</taxon>
        <taxon>Metazoa</taxon>
        <taxon>Chordata</taxon>
        <taxon>Craniata</taxon>
        <taxon>Vertebrata</taxon>
        <taxon>Euteleostomi</taxon>
        <taxon>Actinopterygii</taxon>
        <taxon>Neopterygii</taxon>
        <taxon>Teleostei</taxon>
        <taxon>Ostariophysi</taxon>
        <taxon>Cypriniformes</taxon>
        <taxon>Cyprinidae</taxon>
        <taxon>Cyprininae</taxon>
        <taxon>Cyprinus</taxon>
    </lineage>
</organism>
<name>A0A8C1ZFQ3_CYPCA</name>
<dbReference type="InterPro" id="IPR021109">
    <property type="entry name" value="Peptidase_aspartic_dom_sf"/>
</dbReference>
<dbReference type="InterPro" id="IPR026523">
    <property type="entry name" value="PNMA"/>
</dbReference>
<dbReference type="Pfam" id="PF14893">
    <property type="entry name" value="PNMA"/>
    <property type="match status" value="1"/>
</dbReference>
<accession>A0A8C1ZFQ3</accession>
<dbReference type="Ensembl" id="ENSCCRT00015078983.1">
    <property type="protein sequence ID" value="ENSCCRP00015076503.1"/>
    <property type="gene ID" value="ENSCCRG00015030943.1"/>
</dbReference>
<dbReference type="PANTHER" id="PTHR23095:SF51">
    <property type="entry name" value="PARANEOPLASTIC ANTIGEN MA1 HOMOLOG-RELATED"/>
    <property type="match status" value="1"/>
</dbReference>
<dbReference type="AlphaFoldDB" id="A0A8C1ZFQ3"/>
<dbReference type="InterPro" id="IPR048271">
    <property type="entry name" value="PNMA_N"/>
</dbReference>
<feature type="domain" description="Paraneoplastic antigen Ma-like C-terminal" evidence="1">
    <location>
        <begin position="173"/>
        <end position="333"/>
    </location>
</feature>
<dbReference type="SUPFAM" id="SSF50630">
    <property type="entry name" value="Acid proteases"/>
    <property type="match status" value="1"/>
</dbReference>
<evidence type="ECO:0000313" key="4">
    <source>
        <dbReference type="Proteomes" id="UP000694700"/>
    </source>
</evidence>
<dbReference type="Proteomes" id="UP000694700">
    <property type="component" value="Unplaced"/>
</dbReference>
<proteinExistence type="predicted"/>
<reference evidence="3" key="1">
    <citation type="submission" date="2025-08" db="UniProtKB">
        <authorList>
            <consortium name="Ensembl"/>
        </authorList>
    </citation>
    <scope>IDENTIFICATION</scope>
</reference>
<evidence type="ECO:0000259" key="1">
    <source>
        <dbReference type="Pfam" id="PF14893"/>
    </source>
</evidence>
<evidence type="ECO:0000313" key="3">
    <source>
        <dbReference type="Ensembl" id="ENSCCRP00015076503.1"/>
    </source>
</evidence>
<dbReference type="Pfam" id="PF20846">
    <property type="entry name" value="PNMA_N"/>
    <property type="match status" value="1"/>
</dbReference>
<feature type="domain" description="Paraneoplastic antigen Ma-like N-terminal" evidence="2">
    <location>
        <begin position="9"/>
        <end position="99"/>
    </location>
</feature>